<dbReference type="PANTHER" id="PTHR11475">
    <property type="entry name" value="OXIDASE/PEROXIDASE"/>
    <property type="match status" value="1"/>
</dbReference>
<dbReference type="CDD" id="cd09823">
    <property type="entry name" value="peroxinectin_like"/>
    <property type="match status" value="1"/>
</dbReference>
<keyword evidence="3" id="KW-0325">Glycoprotein</keyword>
<dbReference type="Proteomes" id="UP001217089">
    <property type="component" value="Unassembled WGS sequence"/>
</dbReference>
<dbReference type="InterPro" id="IPR019791">
    <property type="entry name" value="Haem_peroxidase_animal"/>
</dbReference>
<accession>A0ABQ9EHX1</accession>
<dbReference type="Pfam" id="PF03098">
    <property type="entry name" value="An_peroxidase"/>
    <property type="match status" value="1"/>
</dbReference>
<keyword evidence="5" id="KW-1185">Reference proteome</keyword>
<name>A0ABQ9EHX1_TEGGR</name>
<dbReference type="InterPro" id="IPR010255">
    <property type="entry name" value="Haem_peroxidase_sf"/>
</dbReference>
<evidence type="ECO:0000313" key="5">
    <source>
        <dbReference type="Proteomes" id="UP001217089"/>
    </source>
</evidence>
<evidence type="ECO:0000256" key="2">
    <source>
        <dbReference type="ARBA" id="ARBA00022525"/>
    </source>
</evidence>
<organism evidence="4 5">
    <name type="scientific">Tegillarca granosa</name>
    <name type="common">Malaysian cockle</name>
    <name type="synonym">Anadara granosa</name>
    <dbReference type="NCBI Taxonomy" id="220873"/>
    <lineage>
        <taxon>Eukaryota</taxon>
        <taxon>Metazoa</taxon>
        <taxon>Spiralia</taxon>
        <taxon>Lophotrochozoa</taxon>
        <taxon>Mollusca</taxon>
        <taxon>Bivalvia</taxon>
        <taxon>Autobranchia</taxon>
        <taxon>Pteriomorphia</taxon>
        <taxon>Arcoida</taxon>
        <taxon>Arcoidea</taxon>
        <taxon>Arcidae</taxon>
        <taxon>Tegillarca</taxon>
    </lineage>
</organism>
<dbReference type="InterPro" id="IPR037120">
    <property type="entry name" value="Haem_peroxidase_sf_animal"/>
</dbReference>
<comment type="subcellular location">
    <subcellularLocation>
        <location evidence="1">Secreted</location>
    </subcellularLocation>
</comment>
<protein>
    <recommendedName>
        <fullName evidence="6">Peroxidase</fullName>
    </recommendedName>
</protein>
<reference evidence="4 5" key="1">
    <citation type="submission" date="2022-12" db="EMBL/GenBank/DDBJ databases">
        <title>Chromosome-level genome of Tegillarca granosa.</title>
        <authorList>
            <person name="Kim J."/>
        </authorList>
    </citation>
    <scope>NUCLEOTIDE SEQUENCE [LARGE SCALE GENOMIC DNA]</scope>
    <source>
        <strain evidence="4">Teg-2019</strain>
        <tissue evidence="4">Adductor muscle</tissue>
    </source>
</reference>
<evidence type="ECO:0000256" key="1">
    <source>
        <dbReference type="ARBA" id="ARBA00004613"/>
    </source>
</evidence>
<gene>
    <name evidence="4" type="ORF">KUTeg_018358</name>
</gene>
<dbReference type="EMBL" id="JARBDR010000903">
    <property type="protein sequence ID" value="KAJ8304775.1"/>
    <property type="molecule type" value="Genomic_DNA"/>
</dbReference>
<comment type="caution">
    <text evidence="4">The sequence shown here is derived from an EMBL/GenBank/DDBJ whole genome shotgun (WGS) entry which is preliminary data.</text>
</comment>
<sequence length="434" mass="48924">MVMAWGQFLDHDLVATPVSKGKNGASIKCCGIEEIRPECFPIQIPKDDPYFQTDCLNFVRSAETVQPDSSPTKREQINQVTSYIDASVVYGSTKDMMDKLRLFVNGQLKTSKHGLFPPQSNDTCRLTHGNEFCMFAGDFRVNVVPNLSILHLIFLREHNRIAKKLATFNPTWDDEKTFQETRKIIAALIQQISYLEYLTGVLGYKTISNYNLHIASTGFSNVYDQSVDPSIRNAFAAAAFRFGHAQITSSVLYYKHDHLVKKYNVEETYHDPHLVQNDNGQHIPDLGRWVANNASIKADRCFVSSVRDKLFIDKNNNSLDLAALNIQRGRDHGIPSYVKWRSWCGLSEVSSFDSGDGKLVDHDVDAISKLKKAYAHVDDIDLYAGGISEKHLQGADVGPTFACILGRQFQALKEGDRFWYENKFKKTGFSSATN</sequence>
<evidence type="ECO:0000256" key="3">
    <source>
        <dbReference type="ARBA" id="ARBA00023180"/>
    </source>
</evidence>
<dbReference type="Gene3D" id="1.10.640.10">
    <property type="entry name" value="Haem peroxidase domain superfamily, animal type"/>
    <property type="match status" value="1"/>
</dbReference>
<evidence type="ECO:0008006" key="6">
    <source>
        <dbReference type="Google" id="ProtNLM"/>
    </source>
</evidence>
<dbReference type="PANTHER" id="PTHR11475:SF4">
    <property type="entry name" value="CHORION PEROXIDASE"/>
    <property type="match status" value="1"/>
</dbReference>
<dbReference type="SUPFAM" id="SSF48113">
    <property type="entry name" value="Heme-dependent peroxidases"/>
    <property type="match status" value="1"/>
</dbReference>
<proteinExistence type="predicted"/>
<dbReference type="PRINTS" id="PR00457">
    <property type="entry name" value="ANPEROXIDASE"/>
</dbReference>
<evidence type="ECO:0000313" key="4">
    <source>
        <dbReference type="EMBL" id="KAJ8304775.1"/>
    </source>
</evidence>
<dbReference type="PROSITE" id="PS50292">
    <property type="entry name" value="PEROXIDASE_3"/>
    <property type="match status" value="1"/>
</dbReference>
<keyword evidence="2" id="KW-0964">Secreted</keyword>